<comment type="function">
    <text evidence="6">May nick specific sequences that contain T:G mispairs resulting from m5C-deamination.</text>
</comment>
<dbReference type="EMBL" id="CP102774">
    <property type="protein sequence ID" value="UZF89746.1"/>
    <property type="molecule type" value="Genomic_DNA"/>
</dbReference>
<dbReference type="REBASE" id="671372">
    <property type="entry name" value="V.Bsp436ORF8585P"/>
</dbReference>
<dbReference type="AlphaFoldDB" id="A0A9E8A1E0"/>
<keyword evidence="5 6" id="KW-0234">DNA repair</keyword>
<dbReference type="GO" id="GO:0016787">
    <property type="term" value="F:hydrolase activity"/>
    <property type="evidence" value="ECO:0007669"/>
    <property type="project" value="UniProtKB-KW"/>
</dbReference>
<dbReference type="SUPFAM" id="SSF52980">
    <property type="entry name" value="Restriction endonuclease-like"/>
    <property type="match status" value="1"/>
</dbReference>
<dbReference type="GO" id="GO:0006298">
    <property type="term" value="P:mismatch repair"/>
    <property type="evidence" value="ECO:0007669"/>
    <property type="project" value="UniProtKB-UniRule"/>
</dbReference>
<keyword evidence="3 6" id="KW-0227">DNA damage</keyword>
<evidence type="ECO:0000256" key="4">
    <source>
        <dbReference type="ARBA" id="ARBA00022801"/>
    </source>
</evidence>
<name>A0A9E8A1E0_9HYPH</name>
<organism evidence="7">
    <name type="scientific">Bosea sp. NBC_00436</name>
    <dbReference type="NCBI Taxonomy" id="2969620"/>
    <lineage>
        <taxon>Bacteria</taxon>
        <taxon>Pseudomonadati</taxon>
        <taxon>Pseudomonadota</taxon>
        <taxon>Alphaproteobacteria</taxon>
        <taxon>Hyphomicrobiales</taxon>
        <taxon>Boseaceae</taxon>
        <taxon>Bosea</taxon>
    </lineage>
</organism>
<dbReference type="Gene3D" id="3.40.960.10">
    <property type="entry name" value="VSR Endonuclease"/>
    <property type="match status" value="1"/>
</dbReference>
<gene>
    <name evidence="7" type="primary">vsr</name>
    <name evidence="7" type="ORF">NWE54_08580</name>
</gene>
<comment type="similarity">
    <text evidence="6">Belongs to the vsr family.</text>
</comment>
<keyword evidence="1 6" id="KW-0540">Nuclease</keyword>
<dbReference type="NCBIfam" id="TIGR00632">
    <property type="entry name" value="vsr"/>
    <property type="match status" value="1"/>
</dbReference>
<sequence>MVDRIPPEKRSANMARVRHKDTHPEMIVRHTAFALGYRYRLHAQGLPGRPDLVFPGKKAVIFVHGCFWHQHHGCRKATIPQSRREFWTAKLNRNVERDREVSLALEEMGWRVLVVWECETRAVASLTERLGTFLKPSRVSAG</sequence>
<proteinExistence type="inferred from homology"/>
<accession>A0A9E8A1E0</accession>
<evidence type="ECO:0000256" key="6">
    <source>
        <dbReference type="PIRNR" id="PIRNR018267"/>
    </source>
</evidence>
<dbReference type="Pfam" id="PF03852">
    <property type="entry name" value="Vsr"/>
    <property type="match status" value="1"/>
</dbReference>
<dbReference type="PIRSF" id="PIRSF018267">
    <property type="entry name" value="VSR_endonuc"/>
    <property type="match status" value="1"/>
</dbReference>
<dbReference type="EC" id="3.1.-.-" evidence="6"/>
<evidence type="ECO:0000313" key="7">
    <source>
        <dbReference type="EMBL" id="UZF89746.1"/>
    </source>
</evidence>
<evidence type="ECO:0000256" key="2">
    <source>
        <dbReference type="ARBA" id="ARBA00022759"/>
    </source>
</evidence>
<protein>
    <recommendedName>
        <fullName evidence="6">Very short patch repair endonuclease</fullName>
        <ecNumber evidence="6">3.1.-.-</ecNumber>
    </recommendedName>
</protein>
<evidence type="ECO:0000256" key="1">
    <source>
        <dbReference type="ARBA" id="ARBA00022722"/>
    </source>
</evidence>
<dbReference type="CDD" id="cd00221">
    <property type="entry name" value="Vsr"/>
    <property type="match status" value="1"/>
</dbReference>
<dbReference type="GO" id="GO:0004519">
    <property type="term" value="F:endonuclease activity"/>
    <property type="evidence" value="ECO:0007669"/>
    <property type="project" value="UniProtKB-KW"/>
</dbReference>
<keyword evidence="4 6" id="KW-0378">Hydrolase</keyword>
<evidence type="ECO:0000256" key="3">
    <source>
        <dbReference type="ARBA" id="ARBA00022763"/>
    </source>
</evidence>
<keyword evidence="2 6" id="KW-0255">Endonuclease</keyword>
<dbReference type="InterPro" id="IPR011335">
    <property type="entry name" value="Restrct_endonuc-II-like"/>
</dbReference>
<evidence type="ECO:0000256" key="5">
    <source>
        <dbReference type="ARBA" id="ARBA00023204"/>
    </source>
</evidence>
<reference evidence="7" key="1">
    <citation type="submission" date="2022-08" db="EMBL/GenBank/DDBJ databases">
        <title>Complete Genome Sequences of 2 Bosea sp. soil isolates.</title>
        <authorList>
            <person name="Alvarez Arevalo M."/>
            <person name="Sterndorff E.B."/>
            <person name="Faurdal D."/>
            <person name="Joergensen T.S."/>
            <person name="Weber T."/>
        </authorList>
    </citation>
    <scope>NUCLEOTIDE SEQUENCE</scope>
    <source>
        <strain evidence="7">NBC_00436</strain>
    </source>
</reference>
<dbReference type="InterPro" id="IPR004603">
    <property type="entry name" value="DNA_mismatch_endonuc_vsr"/>
</dbReference>